<dbReference type="AlphaFoldDB" id="A0A418MI91"/>
<accession>A0A418MI91</accession>
<dbReference type="EMBL" id="QXED01000001">
    <property type="protein sequence ID" value="RIV27139.1"/>
    <property type="molecule type" value="Genomic_DNA"/>
</dbReference>
<dbReference type="Proteomes" id="UP000283523">
    <property type="component" value="Unassembled WGS sequence"/>
</dbReference>
<protein>
    <submittedName>
        <fullName evidence="1">Uncharacterized protein</fullName>
    </submittedName>
</protein>
<dbReference type="RefSeq" id="WP_147367867.1">
    <property type="nucleotide sequence ID" value="NZ_QXED01000001.1"/>
</dbReference>
<evidence type="ECO:0000313" key="1">
    <source>
        <dbReference type="EMBL" id="RIV27139.1"/>
    </source>
</evidence>
<sequence length="162" mass="17889">MMHRLRHLLLLAIPLWLILVSTGRSSAQYGPFYGANMILVGTSYADKEAHQLISQVLTQETINHAIDNGLVTFQVVATSPATGKELLYDCSMRVQAGLVKLTGRLRNEQAGTSQARLPEAGFIPIAYTKEKTSHQRLGFTYLDEVAKKVQSALQGVIIYKSE</sequence>
<dbReference type="OrthoDB" id="955133at2"/>
<evidence type="ECO:0000313" key="2">
    <source>
        <dbReference type="Proteomes" id="UP000283523"/>
    </source>
</evidence>
<keyword evidence="2" id="KW-1185">Reference proteome</keyword>
<organism evidence="1 2">
    <name type="scientific">Fibrisoma montanum</name>
    <dbReference type="NCBI Taxonomy" id="2305895"/>
    <lineage>
        <taxon>Bacteria</taxon>
        <taxon>Pseudomonadati</taxon>
        <taxon>Bacteroidota</taxon>
        <taxon>Cytophagia</taxon>
        <taxon>Cytophagales</taxon>
        <taxon>Spirosomataceae</taxon>
        <taxon>Fibrisoma</taxon>
    </lineage>
</organism>
<comment type="caution">
    <text evidence="1">The sequence shown here is derived from an EMBL/GenBank/DDBJ whole genome shotgun (WGS) entry which is preliminary data.</text>
</comment>
<reference evidence="1 2" key="1">
    <citation type="submission" date="2018-08" db="EMBL/GenBank/DDBJ databases">
        <title>Fibrisoma montanum sp. nov., isolated from Danxia mountain soil.</title>
        <authorList>
            <person name="Huang Y."/>
        </authorList>
    </citation>
    <scope>NUCLEOTIDE SEQUENCE [LARGE SCALE GENOMIC DNA]</scope>
    <source>
        <strain evidence="1 2">HYT19</strain>
    </source>
</reference>
<proteinExistence type="predicted"/>
<name>A0A418MI91_9BACT</name>
<gene>
    <name evidence="1" type="ORF">DYU11_02145</name>
</gene>